<dbReference type="PANTHER" id="PTHR24421">
    <property type="entry name" value="NITRATE/NITRITE SENSOR PROTEIN NARX-RELATED"/>
    <property type="match status" value="1"/>
</dbReference>
<keyword evidence="5" id="KW-1133">Transmembrane helix</keyword>
<keyword evidence="5" id="KW-0812">Transmembrane</keyword>
<dbReference type="RefSeq" id="WP_062244176.1">
    <property type="nucleotide sequence ID" value="NZ_JBIBHB010000013.1"/>
</dbReference>
<dbReference type="PIRSF" id="PIRSF037434">
    <property type="entry name" value="STHK_ChrS"/>
    <property type="match status" value="1"/>
</dbReference>
<dbReference type="AlphaFoldDB" id="A0A124HWA0"/>
<dbReference type="Gene3D" id="3.30.565.10">
    <property type="entry name" value="Histidine kinase-like ATPase, C-terminal domain"/>
    <property type="match status" value="1"/>
</dbReference>
<protein>
    <submittedName>
        <fullName evidence="7">Histidine kinase</fullName>
    </submittedName>
</protein>
<dbReference type="InterPro" id="IPR050482">
    <property type="entry name" value="Sensor_HK_TwoCompSys"/>
</dbReference>
<evidence type="ECO:0000256" key="3">
    <source>
        <dbReference type="ARBA" id="ARBA00023012"/>
    </source>
</evidence>
<evidence type="ECO:0000256" key="5">
    <source>
        <dbReference type="SAM" id="Phobius"/>
    </source>
</evidence>
<dbReference type="Pfam" id="PF07730">
    <property type="entry name" value="HisKA_3"/>
    <property type="match status" value="1"/>
</dbReference>
<dbReference type="PANTHER" id="PTHR24421:SF62">
    <property type="entry name" value="SENSORY TRANSDUCTION HISTIDINE KINASE"/>
    <property type="match status" value="1"/>
</dbReference>
<sequence length="401" mass="43069">MPVPRLAVHRSAGFARCLPHLVFLVAAGGTLVRLVELNHELCWRVAPPTAAMAVLYAAGLARWDRLGRARTLLLGVLLLLWTSVVLSLTGALASGYAWLAVPFAVLTMRMPTRAERAVTLGVITALLPALLVRAYGGFDLEVLAPPVAAVWATVLLYRDQQRLTRELSDTRGELARQQREAGRLAERARIARDLHDTLAQEIAGSRMLLQAADRDWERRPEAARRQVQVVTEALGEHLAQTRGIIQDLTPPVLARDGLESALRDLCARTDATAGTPRVTFRTEHAACPLPTERAVALLRVTQGLLANACEHARADEVQVVLVYGRQGAAAVEVHDDGTGFDPAAVQADEKDRGFGLDAARERLVALGGSLTVDSAPGRGTRVCAALREAAGAQARVPVGAL</sequence>
<organism evidence="7 8">
    <name type="scientific">Streptomyces griseorubiginosus</name>
    <dbReference type="NCBI Taxonomy" id="67304"/>
    <lineage>
        <taxon>Bacteria</taxon>
        <taxon>Bacillati</taxon>
        <taxon>Actinomycetota</taxon>
        <taxon>Actinomycetes</taxon>
        <taxon>Kitasatosporales</taxon>
        <taxon>Streptomycetaceae</taxon>
        <taxon>Streptomyces</taxon>
    </lineage>
</organism>
<reference evidence="7 8" key="1">
    <citation type="submission" date="2015-10" db="EMBL/GenBank/DDBJ databases">
        <title>Draft genome sequence of Streptomyces griseorubiginosus DSM 40469, type strain for the species Streptomyces griseorubiginosus.</title>
        <authorList>
            <person name="Ruckert C."/>
            <person name="Winkler A."/>
            <person name="Kalinowski J."/>
            <person name="Kampfer P."/>
            <person name="Glaeser S."/>
        </authorList>
    </citation>
    <scope>NUCLEOTIDE SEQUENCE [LARGE SCALE GENOMIC DNA]</scope>
    <source>
        <strain evidence="7 8">DSM 40469</strain>
    </source>
</reference>
<dbReference type="GO" id="GO:0016020">
    <property type="term" value="C:membrane"/>
    <property type="evidence" value="ECO:0007669"/>
    <property type="project" value="InterPro"/>
</dbReference>
<feature type="transmembrane region" description="Helical" evidence="5">
    <location>
        <begin position="12"/>
        <end position="34"/>
    </location>
</feature>
<evidence type="ECO:0000313" key="7">
    <source>
        <dbReference type="EMBL" id="KUN60930.1"/>
    </source>
</evidence>
<name>A0A124HWA0_9ACTN</name>
<evidence type="ECO:0000259" key="6">
    <source>
        <dbReference type="PROSITE" id="PS50109"/>
    </source>
</evidence>
<keyword evidence="2 7" id="KW-0418">Kinase</keyword>
<dbReference type="InterPro" id="IPR011712">
    <property type="entry name" value="Sig_transdc_His_kin_sub3_dim/P"/>
</dbReference>
<evidence type="ECO:0000256" key="1">
    <source>
        <dbReference type="ARBA" id="ARBA00022679"/>
    </source>
</evidence>
<feature type="transmembrane region" description="Helical" evidence="5">
    <location>
        <begin position="41"/>
        <end position="60"/>
    </location>
</feature>
<dbReference type="Gene3D" id="1.20.5.1930">
    <property type="match status" value="1"/>
</dbReference>
<feature type="transmembrane region" description="Helical" evidence="5">
    <location>
        <begin position="72"/>
        <end position="105"/>
    </location>
</feature>
<keyword evidence="4" id="KW-0175">Coiled coil</keyword>
<dbReference type="CDD" id="cd16917">
    <property type="entry name" value="HATPase_UhpB-NarQ-NarX-like"/>
    <property type="match status" value="1"/>
</dbReference>
<dbReference type="SUPFAM" id="SSF55874">
    <property type="entry name" value="ATPase domain of HSP90 chaperone/DNA topoisomerase II/histidine kinase"/>
    <property type="match status" value="1"/>
</dbReference>
<feature type="domain" description="Histidine kinase" evidence="6">
    <location>
        <begin position="189"/>
        <end position="390"/>
    </location>
</feature>
<dbReference type="PROSITE" id="PS50109">
    <property type="entry name" value="HIS_KIN"/>
    <property type="match status" value="1"/>
</dbReference>
<keyword evidence="3" id="KW-0902">Two-component regulatory system</keyword>
<evidence type="ECO:0000256" key="2">
    <source>
        <dbReference type="ARBA" id="ARBA00022777"/>
    </source>
</evidence>
<accession>A0A124HWA0</accession>
<evidence type="ECO:0000313" key="8">
    <source>
        <dbReference type="Proteomes" id="UP000054375"/>
    </source>
</evidence>
<dbReference type="GO" id="GO:0046983">
    <property type="term" value="F:protein dimerization activity"/>
    <property type="evidence" value="ECO:0007669"/>
    <property type="project" value="InterPro"/>
</dbReference>
<keyword evidence="8" id="KW-1185">Reference proteome</keyword>
<dbReference type="EMBL" id="LMWV01000030">
    <property type="protein sequence ID" value="KUN60930.1"/>
    <property type="molecule type" value="Genomic_DNA"/>
</dbReference>
<dbReference type="GO" id="GO:0000155">
    <property type="term" value="F:phosphorelay sensor kinase activity"/>
    <property type="evidence" value="ECO:0007669"/>
    <property type="project" value="InterPro"/>
</dbReference>
<keyword evidence="5" id="KW-0472">Membrane</keyword>
<dbReference type="InterPro" id="IPR005467">
    <property type="entry name" value="His_kinase_dom"/>
</dbReference>
<evidence type="ECO:0000256" key="4">
    <source>
        <dbReference type="SAM" id="Coils"/>
    </source>
</evidence>
<comment type="caution">
    <text evidence="7">The sequence shown here is derived from an EMBL/GenBank/DDBJ whole genome shotgun (WGS) entry which is preliminary data.</text>
</comment>
<dbReference type="InterPro" id="IPR003594">
    <property type="entry name" value="HATPase_dom"/>
</dbReference>
<dbReference type="InterPro" id="IPR017205">
    <property type="entry name" value="Sig_transdc_His_kinase_ChrS"/>
</dbReference>
<dbReference type="InterPro" id="IPR036890">
    <property type="entry name" value="HATPase_C_sf"/>
</dbReference>
<feature type="coiled-coil region" evidence="4">
    <location>
        <begin position="160"/>
        <end position="187"/>
    </location>
</feature>
<proteinExistence type="predicted"/>
<gene>
    <name evidence="7" type="ORF">AQJ54_34645</name>
</gene>
<keyword evidence="1" id="KW-0808">Transferase</keyword>
<dbReference type="Proteomes" id="UP000054375">
    <property type="component" value="Unassembled WGS sequence"/>
</dbReference>
<dbReference type="SMART" id="SM00387">
    <property type="entry name" value="HATPase_c"/>
    <property type="match status" value="1"/>
</dbReference>
<dbReference type="Pfam" id="PF02518">
    <property type="entry name" value="HATPase_c"/>
    <property type="match status" value="1"/>
</dbReference>